<evidence type="ECO:0000256" key="1">
    <source>
        <dbReference type="SAM" id="MobiDB-lite"/>
    </source>
</evidence>
<dbReference type="RefSeq" id="WP_139206424.1">
    <property type="nucleotide sequence ID" value="NZ_FOHO01000001.1"/>
</dbReference>
<evidence type="ECO:0000313" key="3">
    <source>
        <dbReference type="Proteomes" id="UP000199180"/>
    </source>
</evidence>
<dbReference type="SUPFAM" id="SSF52540">
    <property type="entry name" value="P-loop containing nucleoside triphosphate hydrolases"/>
    <property type="match status" value="1"/>
</dbReference>
<reference evidence="2 3" key="1">
    <citation type="submission" date="2016-10" db="EMBL/GenBank/DDBJ databases">
        <authorList>
            <person name="de Groot N.N."/>
        </authorList>
    </citation>
    <scope>NUCLEOTIDE SEQUENCE [LARGE SCALE GENOMIC DNA]</scope>
    <source>
        <strain evidence="2 3">DSM 17862</strain>
    </source>
</reference>
<dbReference type="NCBIfam" id="NF047389">
    <property type="entry name" value="ATPase_Sll1717"/>
    <property type="match status" value="1"/>
</dbReference>
<dbReference type="InterPro" id="IPR059206">
    <property type="entry name" value="Sll1717-like"/>
</dbReference>
<dbReference type="Proteomes" id="UP000199180">
    <property type="component" value="Unassembled WGS sequence"/>
</dbReference>
<dbReference type="STRING" id="364199.SAMN04489858_10190"/>
<gene>
    <name evidence="2" type="ORF">SAMN04489858_10190</name>
</gene>
<keyword evidence="3" id="KW-1185">Reference proteome</keyword>
<feature type="region of interest" description="Disordered" evidence="1">
    <location>
        <begin position="172"/>
        <end position="191"/>
    </location>
</feature>
<dbReference type="AlphaFoldDB" id="A0A1H9YA59"/>
<dbReference type="OrthoDB" id="7824640at2"/>
<evidence type="ECO:0008006" key="4">
    <source>
        <dbReference type="Google" id="ProtNLM"/>
    </source>
</evidence>
<dbReference type="InterPro" id="IPR027417">
    <property type="entry name" value="P-loop_NTPase"/>
</dbReference>
<dbReference type="EMBL" id="FOHO01000001">
    <property type="protein sequence ID" value="SES65683.1"/>
    <property type="molecule type" value="Genomic_DNA"/>
</dbReference>
<sequence>MTAKNFNELFLKCHDASVFQEKNNFDTLSKVYFDDNHSKQILEQDQYFIIGEKGTGKTIIAQYLSNIRKDKNCSIVDFSTIDFDTFRKLSNDGHLKYIQADQLWQVLLMALTAEIVVSKEESILSSLKFKALHSAIQDFYDNKFIPEFPVVVELMQKFDALAELSNKHIGKISGGEGSSERTTFQRGESPLNNVRSDFEEAFKSARISQDHVIFVDKIDIKPDDIAFDKFIIILRSFARAALHLNEHVFSRMKGRKRIKIVLLTRPDIFDRLNLQNQSARASDNSVVLNWDTTYQHHRQSDIFRLADNFLGSQSGVAFSEGAAWDHYVSKDVLHDSLRNPEDSVNRSFREFLRVSWFRPRDIIRALHICQSQPDCEELVTEAGFRKSFKLFSDYLYGEVKDFSRFYFSDSTFDLIERFFSEIQRLDIITYDNFLSAHDTFIKKVKGGPSREALDPRVEDPDEFLQILYSSNILCWRAENDFDGVDDYWAFRERSATQLDPKVGLYQEYAVHYGLRRALRLTSKIVTGVKDNT</sequence>
<name>A0A1H9YA59_9RHOB</name>
<protein>
    <recommendedName>
        <fullName evidence="4">FunZ protein</fullName>
    </recommendedName>
</protein>
<evidence type="ECO:0000313" key="2">
    <source>
        <dbReference type="EMBL" id="SES65683.1"/>
    </source>
</evidence>
<proteinExistence type="predicted"/>
<organism evidence="2 3">
    <name type="scientific">Paracoccus homiensis</name>
    <dbReference type="NCBI Taxonomy" id="364199"/>
    <lineage>
        <taxon>Bacteria</taxon>
        <taxon>Pseudomonadati</taxon>
        <taxon>Pseudomonadota</taxon>
        <taxon>Alphaproteobacteria</taxon>
        <taxon>Rhodobacterales</taxon>
        <taxon>Paracoccaceae</taxon>
        <taxon>Paracoccus</taxon>
    </lineage>
</organism>
<feature type="compositionally biased region" description="Polar residues" evidence="1">
    <location>
        <begin position="181"/>
        <end position="191"/>
    </location>
</feature>
<accession>A0A1H9YA59</accession>